<comment type="caution">
    <text evidence="4">The sequence shown here is derived from an EMBL/GenBank/DDBJ whole genome shotgun (WGS) entry which is preliminary data.</text>
</comment>
<name>A0A916ZPB7_9FLAO</name>
<evidence type="ECO:0000259" key="2">
    <source>
        <dbReference type="Pfam" id="PF04173"/>
    </source>
</evidence>
<feature type="transmembrane region" description="Helical" evidence="1">
    <location>
        <begin position="106"/>
        <end position="124"/>
    </location>
</feature>
<dbReference type="InterPro" id="IPR017192">
    <property type="entry name" value="ThioSO4-Q_OxRdtase_DoxA/D"/>
</dbReference>
<accession>A0A916ZPB7</accession>
<dbReference type="Proteomes" id="UP000599688">
    <property type="component" value="Unassembled WGS sequence"/>
</dbReference>
<dbReference type="InterPro" id="IPR007301">
    <property type="entry name" value="DoxD"/>
</dbReference>
<dbReference type="Pfam" id="PF04173">
    <property type="entry name" value="DoxD"/>
    <property type="match status" value="1"/>
</dbReference>
<organism evidence="4 5">
    <name type="scientific">Psychroflexus salis</name>
    <dbReference type="NCBI Taxonomy" id="1526574"/>
    <lineage>
        <taxon>Bacteria</taxon>
        <taxon>Pseudomonadati</taxon>
        <taxon>Bacteroidota</taxon>
        <taxon>Flavobacteriia</taxon>
        <taxon>Flavobacteriales</taxon>
        <taxon>Flavobacteriaceae</taxon>
        <taxon>Psychroflexus</taxon>
    </lineage>
</organism>
<feature type="transmembrane region" description="Helical" evidence="1">
    <location>
        <begin position="12"/>
        <end position="32"/>
    </location>
</feature>
<proteinExistence type="predicted"/>
<feature type="domain" description="TQO small subunit DoxD" evidence="2">
    <location>
        <begin position="15"/>
        <end position="179"/>
    </location>
</feature>
<reference evidence="4 5" key="1">
    <citation type="journal article" date="2014" name="Int. J. Syst. Evol. Microbiol.">
        <title>Complete genome sequence of Corynebacterium casei LMG S-19264T (=DSM 44701T), isolated from a smear-ripened cheese.</title>
        <authorList>
            <consortium name="US DOE Joint Genome Institute (JGI-PGF)"/>
            <person name="Walter F."/>
            <person name="Albersmeier A."/>
            <person name="Kalinowski J."/>
            <person name="Ruckert C."/>
        </authorList>
    </citation>
    <scope>NUCLEOTIDE SEQUENCE [LARGE SCALE GENOMIC DNA]</scope>
    <source>
        <strain evidence="4 5">CGMCC 1.12925</strain>
    </source>
</reference>
<keyword evidence="5" id="KW-1185">Reference proteome</keyword>
<feature type="transmembrane region" description="Helical" evidence="1">
    <location>
        <begin position="77"/>
        <end position="99"/>
    </location>
</feature>
<dbReference type="Pfam" id="PF07680">
    <property type="entry name" value="DoxA"/>
    <property type="match status" value="1"/>
</dbReference>
<evidence type="ECO:0000313" key="5">
    <source>
        <dbReference type="Proteomes" id="UP000599688"/>
    </source>
</evidence>
<sequence length="341" mass="38128">MTSKTTTAFSYAGLFTLSLRLVAGWTYFSALWRRIVLKNKLDPELPGYIGEKFNHFLPNALGIGPMIEYLLENPDLLYINMVAFTIIEGVVGLFFMFGFFTRLSSIGVIGLALGILLGAGWIGTTCLDEWQIGVLGIAAGFTTYFSGGGHFSIDHYLTKKKAWFTSKTATYFTSGKLSLSEYKLKKLNIIVAFTILGLTLLTNQIFHGGLWGDLHNKSVSPELEVSRVKLEDNWLQFEVYRVEGVDVYGSFLIQIEVFNESNKVIHTLDSEDLANFNSSHIKNQYIAKVKPGKHAMIIPLGAKAEIKLQLSENQIKDAKYVKLTDISGKSWDSKIENPKLQ</sequence>
<keyword evidence="1" id="KW-1133">Transmembrane helix</keyword>
<dbReference type="PIRSF" id="PIRSF037390">
    <property type="entry name" value="Thiosulph_Quin_oxidored_DoxA-D"/>
    <property type="match status" value="1"/>
</dbReference>
<protein>
    <submittedName>
        <fullName evidence="4">Quinol oxidase</fullName>
    </submittedName>
</protein>
<feature type="transmembrane region" description="Helical" evidence="1">
    <location>
        <begin position="130"/>
        <end position="153"/>
    </location>
</feature>
<dbReference type="EMBL" id="BMGL01000003">
    <property type="protein sequence ID" value="GGE07711.1"/>
    <property type="molecule type" value="Genomic_DNA"/>
</dbReference>
<dbReference type="AlphaFoldDB" id="A0A916ZPB7"/>
<keyword evidence="1" id="KW-0812">Transmembrane</keyword>
<evidence type="ECO:0000256" key="1">
    <source>
        <dbReference type="SAM" id="Phobius"/>
    </source>
</evidence>
<evidence type="ECO:0000259" key="3">
    <source>
        <dbReference type="Pfam" id="PF07680"/>
    </source>
</evidence>
<evidence type="ECO:0000313" key="4">
    <source>
        <dbReference type="EMBL" id="GGE07711.1"/>
    </source>
</evidence>
<dbReference type="RefSeq" id="WP_188405346.1">
    <property type="nucleotide sequence ID" value="NZ_BMGL01000003.1"/>
</dbReference>
<dbReference type="InterPro" id="IPR011636">
    <property type="entry name" value="DoxA"/>
</dbReference>
<feature type="domain" description="Thiosulphate:quinone oxidoreductase small subunit DoxA" evidence="3">
    <location>
        <begin position="206"/>
        <end position="332"/>
    </location>
</feature>
<feature type="transmembrane region" description="Helical" evidence="1">
    <location>
        <begin position="187"/>
        <end position="206"/>
    </location>
</feature>
<keyword evidence="1" id="KW-0472">Membrane</keyword>
<gene>
    <name evidence="4" type="ORF">GCM10010831_06600</name>
</gene>